<keyword evidence="3" id="KW-1185">Reference proteome</keyword>
<evidence type="ECO:0000256" key="1">
    <source>
        <dbReference type="SAM" id="SignalP"/>
    </source>
</evidence>
<gene>
    <name evidence="2" type="ordered locus">Celf_1305</name>
</gene>
<name>F4H4W0_CELFA</name>
<evidence type="ECO:0008006" key="4">
    <source>
        <dbReference type="Google" id="ProtNLM"/>
    </source>
</evidence>
<dbReference type="Proteomes" id="UP000008460">
    <property type="component" value="Chromosome"/>
</dbReference>
<proteinExistence type="predicted"/>
<dbReference type="HOGENOM" id="CLU_2192292_0_0_11"/>
<feature type="chain" id="PRO_5003309042" description="Secreted protein" evidence="1">
    <location>
        <begin position="28"/>
        <end position="109"/>
    </location>
</feature>
<dbReference type="STRING" id="590998.Celf_1305"/>
<organism evidence="2 3">
    <name type="scientific">Cellulomonas fimi (strain ATCC 484 / DSM 20113 / JCM 1341 / CCUG 24087 / LMG 16345 / NBRC 15513 / NCIMB 8980 / NCTC 7547 / NRS-133)</name>
    <dbReference type="NCBI Taxonomy" id="590998"/>
    <lineage>
        <taxon>Bacteria</taxon>
        <taxon>Bacillati</taxon>
        <taxon>Actinomycetota</taxon>
        <taxon>Actinomycetes</taxon>
        <taxon>Micrococcales</taxon>
        <taxon>Cellulomonadaceae</taxon>
        <taxon>Cellulomonas</taxon>
    </lineage>
</organism>
<sequence length="109" mass="11217">MSRTARLLAATAVAGTALALLASPAAARSAVDPAWNNPANWENGVYTCTKVELGDGTMSWTVPDGVAFVVVKTGTTYSVVDADPYGTTHSFDKDISFVISCTPDGGTSS</sequence>
<dbReference type="RefSeq" id="WP_013770466.1">
    <property type="nucleotide sequence ID" value="NC_015514.1"/>
</dbReference>
<reference evidence="2 3" key="1">
    <citation type="submission" date="2011-04" db="EMBL/GenBank/DDBJ databases">
        <title>Complete sequence of Cellulomonas fimi ATCC 484.</title>
        <authorList>
            <consortium name="US DOE Joint Genome Institute"/>
            <person name="Lucas S."/>
            <person name="Han J."/>
            <person name="Lapidus A."/>
            <person name="Cheng J.-F."/>
            <person name="Goodwin L."/>
            <person name="Pitluck S."/>
            <person name="Peters L."/>
            <person name="Chertkov O."/>
            <person name="Detter J.C."/>
            <person name="Han C."/>
            <person name="Tapia R."/>
            <person name="Land M."/>
            <person name="Hauser L."/>
            <person name="Kyrpides N."/>
            <person name="Ivanova N."/>
            <person name="Ovchinnikova G."/>
            <person name="Pagani I."/>
            <person name="Mead D."/>
            <person name="Brumm P."/>
            <person name="Woyke T."/>
        </authorList>
    </citation>
    <scope>NUCLEOTIDE SEQUENCE [LARGE SCALE GENOMIC DNA]</scope>
    <source>
        <strain evidence="3">ATCC 484 / DSM 20113 / JCM 1341 / NBRC 15513 / NCIMB 8980 / NCTC 7547</strain>
    </source>
</reference>
<evidence type="ECO:0000313" key="3">
    <source>
        <dbReference type="Proteomes" id="UP000008460"/>
    </source>
</evidence>
<dbReference type="EMBL" id="CP002666">
    <property type="protein sequence ID" value="AEE45440.1"/>
    <property type="molecule type" value="Genomic_DNA"/>
</dbReference>
<keyword evidence="1" id="KW-0732">Signal</keyword>
<accession>F4H4W0</accession>
<feature type="signal peptide" evidence="1">
    <location>
        <begin position="1"/>
        <end position="27"/>
    </location>
</feature>
<evidence type="ECO:0000313" key="2">
    <source>
        <dbReference type="EMBL" id="AEE45440.1"/>
    </source>
</evidence>
<protein>
    <recommendedName>
        <fullName evidence="4">Secreted protein</fullName>
    </recommendedName>
</protein>
<dbReference type="KEGG" id="cfi:Celf_1305"/>
<dbReference type="AlphaFoldDB" id="F4H4W0"/>